<feature type="compositionally biased region" description="Basic residues" evidence="1">
    <location>
        <begin position="193"/>
        <end position="204"/>
    </location>
</feature>
<dbReference type="RefSeq" id="XP_019620173.1">
    <property type="nucleotide sequence ID" value="XM_019764614.1"/>
</dbReference>
<dbReference type="Proteomes" id="UP000515135">
    <property type="component" value="Unplaced"/>
</dbReference>
<evidence type="ECO:0000313" key="3">
    <source>
        <dbReference type="RefSeq" id="XP_019620173.1"/>
    </source>
</evidence>
<sequence length="262" mass="31145">MPKEKKKEKKKKHRDKTVVEVRKHVTTFYEQAPPGLIKENEEKPEDCIPDLPQNQGARDFLAHAPTKGLWMPLGKEVKVMKCWRCKNYGHRTGDRECPLFISGNTQIEQFRVLHEDPMYGYIKETKEKEKEDRIQQLKALLDSSSSDSESSSSEDSSRHRKKKKKHRKKHKKHLKKSREDSSDDASSNDNSPGRKKKKKRKHSTSGKDYSSEEDRRKRRKSHREDDRHERRYSRKDSTDSKDRREKDTEGRHHEHGKHKRRD</sequence>
<dbReference type="PANTHER" id="PTHR35252">
    <property type="entry name" value="RETINITIS PIGMENTOSA 9 PROTEIN"/>
    <property type="match status" value="1"/>
</dbReference>
<evidence type="ECO:0000256" key="1">
    <source>
        <dbReference type="SAM" id="MobiDB-lite"/>
    </source>
</evidence>
<organism evidence="2 3">
    <name type="scientific">Branchiostoma belcheri</name>
    <name type="common">Amphioxus</name>
    <dbReference type="NCBI Taxonomy" id="7741"/>
    <lineage>
        <taxon>Eukaryota</taxon>
        <taxon>Metazoa</taxon>
        <taxon>Chordata</taxon>
        <taxon>Cephalochordata</taxon>
        <taxon>Leptocardii</taxon>
        <taxon>Amphioxiformes</taxon>
        <taxon>Branchiostomatidae</taxon>
        <taxon>Branchiostoma</taxon>
    </lineage>
</organism>
<protein>
    <submittedName>
        <fullName evidence="3 4">Retinitis pigmentosa 9 protein homolog</fullName>
    </submittedName>
</protein>
<dbReference type="OrthoDB" id="20809at2759"/>
<dbReference type="AlphaFoldDB" id="A0A6P4Y6X4"/>
<feature type="compositionally biased region" description="Basic residues" evidence="1">
    <location>
        <begin position="158"/>
        <end position="176"/>
    </location>
</feature>
<feature type="region of interest" description="Disordered" evidence="1">
    <location>
        <begin position="32"/>
        <end position="54"/>
    </location>
</feature>
<proteinExistence type="predicted"/>
<reference evidence="3 4" key="1">
    <citation type="submission" date="2025-04" db="UniProtKB">
        <authorList>
            <consortium name="RefSeq"/>
        </authorList>
    </citation>
    <scope>IDENTIFICATION</scope>
    <source>
        <tissue evidence="3 4">Gonad</tissue>
    </source>
</reference>
<gene>
    <name evidence="3 4" type="primary">LOC109466788</name>
</gene>
<feature type="compositionally biased region" description="Basic residues" evidence="1">
    <location>
        <begin position="253"/>
        <end position="262"/>
    </location>
</feature>
<feature type="compositionally biased region" description="Basic and acidic residues" evidence="1">
    <location>
        <begin position="126"/>
        <end position="135"/>
    </location>
</feature>
<feature type="compositionally biased region" description="Basic and acidic residues" evidence="1">
    <location>
        <begin position="222"/>
        <end position="252"/>
    </location>
</feature>
<dbReference type="KEGG" id="bbel:109466788"/>
<feature type="compositionally biased region" description="Low complexity" evidence="1">
    <location>
        <begin position="137"/>
        <end position="154"/>
    </location>
</feature>
<feature type="region of interest" description="Disordered" evidence="1">
    <location>
        <begin position="126"/>
        <end position="262"/>
    </location>
</feature>
<dbReference type="RefSeq" id="XP_019620175.1">
    <property type="nucleotide sequence ID" value="XM_019764616.1"/>
</dbReference>
<evidence type="ECO:0000313" key="4">
    <source>
        <dbReference type="RefSeq" id="XP_019620175.1"/>
    </source>
</evidence>
<name>A0A6P4Y6X4_BRABE</name>
<dbReference type="GeneID" id="109466788"/>
<dbReference type="InterPro" id="IPR034585">
    <property type="entry name" value="PAP-1"/>
</dbReference>
<keyword evidence="2" id="KW-1185">Reference proteome</keyword>
<evidence type="ECO:0000313" key="2">
    <source>
        <dbReference type="Proteomes" id="UP000515135"/>
    </source>
</evidence>
<accession>A0A6P4Y6X4</accession>
<dbReference type="GO" id="GO:0008380">
    <property type="term" value="P:RNA splicing"/>
    <property type="evidence" value="ECO:0007669"/>
    <property type="project" value="InterPro"/>
</dbReference>
<dbReference type="PANTHER" id="PTHR35252:SF1">
    <property type="entry name" value="RETINITIS PIGMENTOSA 9 PROTEIN"/>
    <property type="match status" value="1"/>
</dbReference>